<accession>A0A6P6AT63</accession>
<proteinExistence type="predicted"/>
<dbReference type="AlphaFoldDB" id="A0A6P6AT63"/>
<keyword evidence="1" id="KW-1185">Reference proteome</keyword>
<evidence type="ECO:0000313" key="1">
    <source>
        <dbReference type="Proteomes" id="UP000515121"/>
    </source>
</evidence>
<dbReference type="KEGG" id="dzi:111312228"/>
<gene>
    <name evidence="2" type="primary">LOC111312228</name>
</gene>
<dbReference type="OrthoDB" id="5970161at2759"/>
<dbReference type="GeneID" id="111312228"/>
<sequence>MGNKKKHLCYSNAKAMMKFWFSQTAKGMANSNLSRRIIKETQRLLSEPAWISWILTVLRLAMESRYIEAILLTAVHVILLDYGTIMEMEKCHELLSEAFPLYKKQCSKGCCFRKLS</sequence>
<name>A0A6P6AT63_DURZI</name>
<dbReference type="RefSeq" id="XP_022768036.1">
    <property type="nucleotide sequence ID" value="XM_022912301.1"/>
</dbReference>
<reference evidence="2" key="1">
    <citation type="submission" date="2025-08" db="UniProtKB">
        <authorList>
            <consortium name="RefSeq"/>
        </authorList>
    </citation>
    <scope>IDENTIFICATION</scope>
    <source>
        <tissue evidence="2">Fruit stalk</tissue>
    </source>
</reference>
<organism evidence="1 2">
    <name type="scientific">Durio zibethinus</name>
    <name type="common">Durian</name>
    <dbReference type="NCBI Taxonomy" id="66656"/>
    <lineage>
        <taxon>Eukaryota</taxon>
        <taxon>Viridiplantae</taxon>
        <taxon>Streptophyta</taxon>
        <taxon>Embryophyta</taxon>
        <taxon>Tracheophyta</taxon>
        <taxon>Spermatophyta</taxon>
        <taxon>Magnoliopsida</taxon>
        <taxon>eudicotyledons</taxon>
        <taxon>Gunneridae</taxon>
        <taxon>Pentapetalae</taxon>
        <taxon>rosids</taxon>
        <taxon>malvids</taxon>
        <taxon>Malvales</taxon>
        <taxon>Malvaceae</taxon>
        <taxon>Helicteroideae</taxon>
        <taxon>Durio</taxon>
    </lineage>
</organism>
<evidence type="ECO:0000313" key="2">
    <source>
        <dbReference type="RefSeq" id="XP_022768036.1"/>
    </source>
</evidence>
<protein>
    <submittedName>
        <fullName evidence="2">Uncharacterized protein LOC111312228</fullName>
    </submittedName>
</protein>
<dbReference type="Proteomes" id="UP000515121">
    <property type="component" value="Unplaced"/>
</dbReference>